<evidence type="ECO:0000313" key="7">
    <source>
        <dbReference type="Proteomes" id="UP000006078"/>
    </source>
</evidence>
<dbReference type="NCBIfam" id="TIGR03771">
    <property type="entry name" value="anch_rpt_ABC"/>
    <property type="match status" value="1"/>
</dbReference>
<dbReference type="EMBL" id="AHAE01000047">
    <property type="protein sequence ID" value="EJZ81984.1"/>
    <property type="molecule type" value="Genomic_DNA"/>
</dbReference>
<dbReference type="FunFam" id="3.40.50.300:FF:000134">
    <property type="entry name" value="Iron-enterobactin ABC transporter ATP-binding protein"/>
    <property type="match status" value="1"/>
</dbReference>
<comment type="caution">
    <text evidence="5">The sequence shown here is derived from an EMBL/GenBank/DDBJ whole genome shotgun (WGS) entry which is preliminary data.</text>
</comment>
<dbReference type="EMBL" id="CAJZ01000071">
    <property type="protein sequence ID" value="CCI83241.1"/>
    <property type="molecule type" value="Genomic_DNA"/>
</dbReference>
<evidence type="ECO:0000256" key="2">
    <source>
        <dbReference type="ARBA" id="ARBA00022741"/>
    </source>
</evidence>
<dbReference type="InterPro" id="IPR003439">
    <property type="entry name" value="ABC_transporter-like_ATP-bd"/>
</dbReference>
<reference evidence="5 8" key="1">
    <citation type="journal article" date="2012" name="J. Bacteriol.">
        <title>Draft Genome Sequence of Turicella otitidis ATCC 51513, Isolated from Middle Ear Fluid from a Child with Otitis Media.</title>
        <authorList>
            <person name="Brinkrolf K."/>
            <person name="Schneider J."/>
            <person name="Knecht M."/>
            <person name="Ruckert C."/>
            <person name="Tauch A."/>
        </authorList>
    </citation>
    <scope>NUCLEOTIDE SEQUENCE [LARGE SCALE GENOMIC DNA]</scope>
    <source>
        <strain evidence="5 8">ATCC 51513</strain>
    </source>
</reference>
<reference evidence="6 7" key="2">
    <citation type="submission" date="2012-08" db="EMBL/GenBank/DDBJ databases">
        <title>The Genome Sequence of Turicella otitidis ATCC 51513.</title>
        <authorList>
            <consortium name="The Broad Institute Genome Sequencing Platform"/>
            <person name="Earl A."/>
            <person name="Ward D."/>
            <person name="Feldgarden M."/>
            <person name="Gevers D."/>
            <person name="Huys G."/>
            <person name="Walker B."/>
            <person name="Young S.K."/>
            <person name="Zeng Q."/>
            <person name="Gargeya S."/>
            <person name="Fitzgerald M."/>
            <person name="Haas B."/>
            <person name="Abouelleil A."/>
            <person name="Alvarado L."/>
            <person name="Arachchi H.M."/>
            <person name="Berlin A.M."/>
            <person name="Chapman S.B."/>
            <person name="Goldberg J."/>
            <person name="Griggs A."/>
            <person name="Gujja S."/>
            <person name="Hansen M."/>
            <person name="Howarth C."/>
            <person name="Imamovic A."/>
            <person name="Larimer J."/>
            <person name="McCowen C."/>
            <person name="Montmayeur A."/>
            <person name="Murphy C."/>
            <person name="Neiman D."/>
            <person name="Pearson M."/>
            <person name="Priest M."/>
            <person name="Roberts A."/>
            <person name="Saif S."/>
            <person name="Shea T."/>
            <person name="Sisk P."/>
            <person name="Sykes S."/>
            <person name="Wortman J."/>
            <person name="Nusbaum C."/>
            <person name="Birren B."/>
        </authorList>
    </citation>
    <scope>NUCLEOTIDE SEQUENCE [LARGE SCALE GENOMIC DNA]</scope>
    <source>
        <strain evidence="6 7">ATCC 51513</strain>
    </source>
</reference>
<keyword evidence="7" id="KW-1185">Reference proteome</keyword>
<protein>
    <submittedName>
        <fullName evidence="6">Anchored repeat-type ABC transporter, ATP-binding subunit</fullName>
    </submittedName>
    <submittedName>
        <fullName evidence="5">Manganese transport system ATP-binding protein mntA</fullName>
    </submittedName>
</protein>
<accession>I7JVS6</accession>
<dbReference type="eggNOG" id="COG1121">
    <property type="taxonomic scope" value="Bacteria"/>
</dbReference>
<dbReference type="GO" id="GO:0016887">
    <property type="term" value="F:ATP hydrolysis activity"/>
    <property type="evidence" value="ECO:0007669"/>
    <property type="project" value="InterPro"/>
</dbReference>
<evidence type="ECO:0000259" key="4">
    <source>
        <dbReference type="PROSITE" id="PS50893"/>
    </source>
</evidence>
<dbReference type="Gene3D" id="3.40.50.300">
    <property type="entry name" value="P-loop containing nucleotide triphosphate hydrolases"/>
    <property type="match status" value="1"/>
</dbReference>
<keyword evidence="2" id="KW-0547">Nucleotide-binding</keyword>
<keyword evidence="3 5" id="KW-0067">ATP-binding</keyword>
<dbReference type="PATRIC" id="fig|883169.3.peg.1018"/>
<dbReference type="PROSITE" id="PS50893">
    <property type="entry name" value="ABC_TRANSPORTER_2"/>
    <property type="match status" value="1"/>
</dbReference>
<organism evidence="5 8">
    <name type="scientific">Corynebacterium otitidis ATCC 51513</name>
    <dbReference type="NCBI Taxonomy" id="883169"/>
    <lineage>
        <taxon>Bacteria</taxon>
        <taxon>Bacillati</taxon>
        <taxon>Actinomycetota</taxon>
        <taxon>Actinomycetes</taxon>
        <taxon>Mycobacteriales</taxon>
        <taxon>Corynebacteriaceae</taxon>
        <taxon>Corynebacterium</taxon>
    </lineage>
</organism>
<dbReference type="RefSeq" id="WP_004600946.1">
    <property type="nucleotide sequence ID" value="NZ_HF541866.1"/>
</dbReference>
<dbReference type="STRING" id="29321.AAV33_08910"/>
<dbReference type="InterPro" id="IPR022508">
    <property type="entry name" value="ABC_trspt_anch-rpt_ATP-bd"/>
</dbReference>
<dbReference type="SUPFAM" id="SSF52540">
    <property type="entry name" value="P-loop containing nucleoside triphosphate hydrolases"/>
    <property type="match status" value="1"/>
</dbReference>
<dbReference type="AlphaFoldDB" id="I7JVS6"/>
<dbReference type="InterPro" id="IPR027417">
    <property type="entry name" value="P-loop_NTPase"/>
</dbReference>
<dbReference type="CDD" id="cd03235">
    <property type="entry name" value="ABC_Metallic_Cations"/>
    <property type="match status" value="1"/>
</dbReference>
<dbReference type="HOGENOM" id="CLU_000604_1_11_11"/>
<name>I7JVS6_9CORY</name>
<feature type="domain" description="ABC transporter" evidence="4">
    <location>
        <begin position="9"/>
        <end position="240"/>
    </location>
</feature>
<dbReference type="OrthoDB" id="5296765at2"/>
<sequence>MSGGAATPLEVRGLSCTLSGRKVLDDVNLSVDAGELVGLIGPNGAGKTTLLRGILGLIPIDEGEVRVSGVSGRAARRRIGYVPQRHDFAWDFPISAREAVLTGRAHTMGLRLRASLEDHRAVEEALRRVRLDKLADRPIGEFSGGQRQRILVARALAARPDVLLLDEPFTGVDMPSLELLLDLCGELTAQGTAIVMSTHDLGEAVEFSDRLIMLNRTVAATGRPKDLKDKELWMRTFRVSERSPLLKTVGVA</sequence>
<dbReference type="InterPro" id="IPR003593">
    <property type="entry name" value="AAA+_ATPase"/>
</dbReference>
<evidence type="ECO:0000313" key="5">
    <source>
        <dbReference type="EMBL" id="CCI83241.1"/>
    </source>
</evidence>
<keyword evidence="1" id="KW-0813">Transport</keyword>
<dbReference type="Proteomes" id="UP000006078">
    <property type="component" value="Unassembled WGS sequence"/>
</dbReference>
<dbReference type="SMART" id="SM00382">
    <property type="entry name" value="AAA"/>
    <property type="match status" value="1"/>
</dbReference>
<dbReference type="InterPro" id="IPR017871">
    <property type="entry name" value="ABC_transporter-like_CS"/>
</dbReference>
<evidence type="ECO:0000313" key="8">
    <source>
        <dbReference type="Proteomes" id="UP000011016"/>
    </source>
</evidence>
<dbReference type="GO" id="GO:0005524">
    <property type="term" value="F:ATP binding"/>
    <property type="evidence" value="ECO:0007669"/>
    <property type="project" value="UniProtKB-KW"/>
</dbReference>
<dbReference type="Proteomes" id="UP000011016">
    <property type="component" value="Unassembled WGS sequence"/>
</dbReference>
<dbReference type="PANTHER" id="PTHR42734">
    <property type="entry name" value="METAL TRANSPORT SYSTEM ATP-BINDING PROTEIN TM_0124-RELATED"/>
    <property type="match status" value="1"/>
</dbReference>
<evidence type="ECO:0000256" key="3">
    <source>
        <dbReference type="ARBA" id="ARBA00022840"/>
    </source>
</evidence>
<dbReference type="PROSITE" id="PS00211">
    <property type="entry name" value="ABC_TRANSPORTER_1"/>
    <property type="match status" value="1"/>
</dbReference>
<evidence type="ECO:0000256" key="1">
    <source>
        <dbReference type="ARBA" id="ARBA00022448"/>
    </source>
</evidence>
<gene>
    <name evidence="5" type="ORF">BN46_0502</name>
    <name evidence="6" type="ORF">HMPREF9719_01056</name>
</gene>
<evidence type="ECO:0000313" key="6">
    <source>
        <dbReference type="EMBL" id="EJZ81984.1"/>
    </source>
</evidence>
<dbReference type="InterPro" id="IPR050153">
    <property type="entry name" value="Metal_Ion_Import_ABC"/>
</dbReference>
<dbReference type="Pfam" id="PF00005">
    <property type="entry name" value="ABC_tran"/>
    <property type="match status" value="1"/>
</dbReference>
<proteinExistence type="predicted"/>